<feature type="region of interest" description="Disordered" evidence="1">
    <location>
        <begin position="1"/>
        <end position="89"/>
    </location>
</feature>
<name>A0A5C7IE74_9ROSI</name>
<evidence type="ECO:0008006" key="4">
    <source>
        <dbReference type="Google" id="ProtNLM"/>
    </source>
</evidence>
<dbReference type="EMBL" id="VAHF01000003">
    <property type="protein sequence ID" value="TXG67249.1"/>
    <property type="molecule type" value="Genomic_DNA"/>
</dbReference>
<keyword evidence="3" id="KW-1185">Reference proteome</keyword>
<feature type="compositionally biased region" description="Polar residues" evidence="1">
    <location>
        <begin position="75"/>
        <end position="84"/>
    </location>
</feature>
<accession>A0A5C7IE74</accession>
<feature type="compositionally biased region" description="Polar residues" evidence="1">
    <location>
        <begin position="31"/>
        <end position="66"/>
    </location>
</feature>
<proteinExistence type="predicted"/>
<dbReference type="OrthoDB" id="1000646at2759"/>
<sequence>MQPVLPPSSVVLPVQPPQAPLCDTQPPPSHMTETSQTTSPPVPQHSQTQQPAPSDTSHSQSALNHPTQPPIIEPNQHTMTTRARNNIHKPIQKLNLSTQLSHHDSLEPTTAAQALKCPKWRQAMSEEYDAIVRNGTWELVPHGSHQNVIGCKWIFRTKHNFDGSIDRF</sequence>
<evidence type="ECO:0000313" key="2">
    <source>
        <dbReference type="EMBL" id="TXG67249.1"/>
    </source>
</evidence>
<evidence type="ECO:0000313" key="3">
    <source>
        <dbReference type="Proteomes" id="UP000323000"/>
    </source>
</evidence>
<dbReference type="AlphaFoldDB" id="A0A5C7IE74"/>
<feature type="compositionally biased region" description="Pro residues" evidence="1">
    <location>
        <begin position="14"/>
        <end position="29"/>
    </location>
</feature>
<organism evidence="2 3">
    <name type="scientific">Acer yangbiense</name>
    <dbReference type="NCBI Taxonomy" id="1000413"/>
    <lineage>
        <taxon>Eukaryota</taxon>
        <taxon>Viridiplantae</taxon>
        <taxon>Streptophyta</taxon>
        <taxon>Embryophyta</taxon>
        <taxon>Tracheophyta</taxon>
        <taxon>Spermatophyta</taxon>
        <taxon>Magnoliopsida</taxon>
        <taxon>eudicotyledons</taxon>
        <taxon>Gunneridae</taxon>
        <taxon>Pentapetalae</taxon>
        <taxon>rosids</taxon>
        <taxon>malvids</taxon>
        <taxon>Sapindales</taxon>
        <taxon>Sapindaceae</taxon>
        <taxon>Hippocastanoideae</taxon>
        <taxon>Acereae</taxon>
        <taxon>Acer</taxon>
    </lineage>
</organism>
<gene>
    <name evidence="2" type="ORF">EZV62_008524</name>
</gene>
<protein>
    <recommendedName>
        <fullName evidence="4">Reverse transcriptase Ty1/copia-type domain-containing protein</fullName>
    </recommendedName>
</protein>
<comment type="caution">
    <text evidence="2">The sequence shown here is derived from an EMBL/GenBank/DDBJ whole genome shotgun (WGS) entry which is preliminary data.</text>
</comment>
<reference evidence="3" key="1">
    <citation type="journal article" date="2019" name="Gigascience">
        <title>De novo genome assembly of the endangered Acer yangbiense, a plant species with extremely small populations endemic to Yunnan Province, China.</title>
        <authorList>
            <person name="Yang J."/>
            <person name="Wariss H.M."/>
            <person name="Tao L."/>
            <person name="Zhang R."/>
            <person name="Yun Q."/>
            <person name="Hollingsworth P."/>
            <person name="Dao Z."/>
            <person name="Luo G."/>
            <person name="Guo H."/>
            <person name="Ma Y."/>
            <person name="Sun W."/>
        </authorList>
    </citation>
    <scope>NUCLEOTIDE SEQUENCE [LARGE SCALE GENOMIC DNA]</scope>
    <source>
        <strain evidence="3">cv. Malutang</strain>
    </source>
</reference>
<dbReference type="Proteomes" id="UP000323000">
    <property type="component" value="Chromosome 3"/>
</dbReference>
<evidence type="ECO:0000256" key="1">
    <source>
        <dbReference type="SAM" id="MobiDB-lite"/>
    </source>
</evidence>